<dbReference type="EMBL" id="MT141546">
    <property type="protein sequence ID" value="QJA65886.1"/>
    <property type="molecule type" value="Genomic_DNA"/>
</dbReference>
<sequence>MGYTHYWYREKSVAPGDYLRIVMDFKKLFSAYEQDGQPKIWIITEADRSATTVLFPEEY</sequence>
<evidence type="ECO:0000313" key="2">
    <source>
        <dbReference type="EMBL" id="QJA82234.1"/>
    </source>
</evidence>
<protein>
    <submittedName>
        <fullName evidence="1">Uncharacterized protein</fullName>
    </submittedName>
</protein>
<dbReference type="AlphaFoldDB" id="A0A6M3J7I9"/>
<gene>
    <name evidence="2" type="ORF">MM415A00434_0009</name>
    <name evidence="1" type="ORF">MM415B00370_0004</name>
</gene>
<evidence type="ECO:0000313" key="1">
    <source>
        <dbReference type="EMBL" id="QJA65886.1"/>
    </source>
</evidence>
<proteinExistence type="predicted"/>
<name>A0A6M3J7I9_9ZZZZ</name>
<organism evidence="1">
    <name type="scientific">viral metagenome</name>
    <dbReference type="NCBI Taxonomy" id="1070528"/>
    <lineage>
        <taxon>unclassified sequences</taxon>
        <taxon>metagenomes</taxon>
        <taxon>organismal metagenomes</taxon>
    </lineage>
</organism>
<reference evidence="1" key="1">
    <citation type="submission" date="2020-03" db="EMBL/GenBank/DDBJ databases">
        <title>The deep terrestrial virosphere.</title>
        <authorList>
            <person name="Holmfeldt K."/>
            <person name="Nilsson E."/>
            <person name="Simone D."/>
            <person name="Lopez-Fernandez M."/>
            <person name="Wu X."/>
            <person name="de Brujin I."/>
            <person name="Lundin D."/>
            <person name="Andersson A."/>
            <person name="Bertilsson S."/>
            <person name="Dopson M."/>
        </authorList>
    </citation>
    <scope>NUCLEOTIDE SEQUENCE</scope>
    <source>
        <strain evidence="2">MM415A00434</strain>
        <strain evidence="1">MM415B00370</strain>
    </source>
</reference>
<accession>A0A6M3J7I9</accession>
<dbReference type="EMBL" id="MT142483">
    <property type="protein sequence ID" value="QJA82234.1"/>
    <property type="molecule type" value="Genomic_DNA"/>
</dbReference>